<reference evidence="2 3" key="2">
    <citation type="submission" date="2016-12" db="EMBL/GenBank/DDBJ databases">
        <title>Genome sequencing and description of Paenibacillus sp. nov. from high altitude lake in the Indian Trans- Himalayas.</title>
        <authorList>
            <person name="Kiran S."/>
            <person name="Swarnkar M.K."/>
            <person name="Rana A."/>
            <person name="Tewari R."/>
            <person name="Gulati A."/>
        </authorList>
    </citation>
    <scope>NUCLEOTIDE SEQUENCE [LARGE SCALE GENOMIC DNA]</scope>
    <source>
        <strain evidence="2 3">IHBB 9951</strain>
    </source>
</reference>
<dbReference type="InterPro" id="IPR009507">
    <property type="entry name" value="UPF0435"/>
</dbReference>
<reference evidence="1" key="1">
    <citation type="submission" date="2016-08" db="EMBL/GenBank/DDBJ databases">
        <title>Complete Genome Seqeunce of Paenibacillus sp. nov. IHBB 9852 from high altitute lake of Indian trans-Himalayas.</title>
        <authorList>
            <person name="Kiran S."/>
            <person name="Swarnkar M.K."/>
            <person name="Rana A."/>
            <person name="Tewari R."/>
            <person name="Gulati A."/>
        </authorList>
    </citation>
    <scope>NUCLEOTIDE SEQUENCE [LARGE SCALE GENOMIC DNA]</scope>
    <source>
        <strain evidence="1">IHBB 9852</strain>
    </source>
</reference>
<dbReference type="EMBL" id="MRVI01000001">
    <property type="protein sequence ID" value="OOC63441.1"/>
    <property type="molecule type" value="Genomic_DNA"/>
</dbReference>
<name>A0A1B2E353_9BACL</name>
<dbReference type="KEGG" id="pib:BBD41_18355"/>
<dbReference type="OrthoDB" id="2361695at2"/>
<evidence type="ECO:0000313" key="2">
    <source>
        <dbReference type="EMBL" id="OOC63441.1"/>
    </source>
</evidence>
<accession>A0A1B2E353</accession>
<proteinExistence type="predicted"/>
<dbReference type="Proteomes" id="UP000189059">
    <property type="component" value="Unassembled WGS sequence"/>
</dbReference>
<evidence type="ECO:0000313" key="3">
    <source>
        <dbReference type="Proteomes" id="UP000189059"/>
    </source>
</evidence>
<evidence type="ECO:0000313" key="1">
    <source>
        <dbReference type="EMBL" id="ANY74379.1"/>
    </source>
</evidence>
<protein>
    <submittedName>
        <fullName evidence="1">Uncharacterized protein</fullName>
    </submittedName>
</protein>
<keyword evidence="3" id="KW-1185">Reference proteome</keyword>
<dbReference type="Pfam" id="PF06569">
    <property type="entry name" value="DUF1128"/>
    <property type="match status" value="1"/>
</dbReference>
<dbReference type="AlphaFoldDB" id="A0A1B2E353"/>
<dbReference type="RefSeq" id="WP_077568155.1">
    <property type="nucleotide sequence ID" value="NZ_CP016809.1"/>
</dbReference>
<organism evidence="1">
    <name type="scientific">Paenibacillus ihbetae</name>
    <dbReference type="NCBI Taxonomy" id="1870820"/>
    <lineage>
        <taxon>Bacteria</taxon>
        <taxon>Bacillati</taxon>
        <taxon>Bacillota</taxon>
        <taxon>Bacilli</taxon>
        <taxon>Bacillales</taxon>
        <taxon>Paenibacillaceae</taxon>
        <taxon>Paenibacillus</taxon>
    </lineage>
</organism>
<sequence>MDLNEKTQANVEYMIEQIKSKLRMASAAAMQASAFSASQYDDIYDLYEMVINKHNLSISEVEAVVSELGRLRGK</sequence>
<gene>
    <name evidence="2" type="ORF">BBD40_17210</name>
    <name evidence="1" type="ORF">BBD41_18355</name>
</gene>
<dbReference type="EMBL" id="CP016809">
    <property type="protein sequence ID" value="ANY74379.1"/>
    <property type="molecule type" value="Genomic_DNA"/>
</dbReference>